<dbReference type="PANTHER" id="PTHR43156">
    <property type="entry name" value="STAGE II SPORULATION PROTEIN E-RELATED"/>
    <property type="match status" value="1"/>
</dbReference>
<dbReference type="InterPro" id="IPR036457">
    <property type="entry name" value="PPM-type-like_dom_sf"/>
</dbReference>
<dbReference type="Pfam" id="PF01590">
    <property type="entry name" value="GAF"/>
    <property type="match status" value="1"/>
</dbReference>
<evidence type="ECO:0000259" key="2">
    <source>
        <dbReference type="SMART" id="SM00065"/>
    </source>
</evidence>
<evidence type="ECO:0000313" key="4">
    <source>
        <dbReference type="EMBL" id="SMF24974.1"/>
    </source>
</evidence>
<feature type="domain" description="PPM-type phosphatase" evidence="3">
    <location>
        <begin position="213"/>
        <end position="426"/>
    </location>
</feature>
<dbReference type="SUPFAM" id="SSF81606">
    <property type="entry name" value="PP2C-like"/>
    <property type="match status" value="1"/>
</dbReference>
<dbReference type="InterPro" id="IPR029016">
    <property type="entry name" value="GAF-like_dom_sf"/>
</dbReference>
<keyword evidence="5" id="KW-1185">Reference proteome</keyword>
<sequence length="427" mass="47185">MEISGESVLTNQAGRLKKLIQANEVLASIESLVDLLPQLLRLAQDVTGAEASSIMLYNKDKNILEFALAMNDVLSETRMDILKERIELPLGKGIAGWVALRKESLNVVDAQNDIRFSREADKKTGFETRCILCVPIIHKNELLGVVQVLNSSAKDCFDDEDQELLESFGHLAGVALVRSELMIQRLHQQRFETQLEAASRIQKQFNPKNPKLSGGNHIWGNSVPAHFVGGDLYDFIPNSDGSWYVYVADVSGKGLPAALIMSALWTRIRAAAAKELLPDDMMAEVNKAAFEFMSGEMFATMVLVRFYPESGKCSYCVAGHPAPLLVTDGEVQELERPLGLPVGIVGKEKYGIADIYLKEGQSFVVVTDGVDEARNNDKEFFGTDRLAENLKNAEVLPRGKALIKGVSKWRGRTPPNDDTTVIEIYKS</sequence>
<evidence type="ECO:0000259" key="3">
    <source>
        <dbReference type="SMART" id="SM00331"/>
    </source>
</evidence>
<dbReference type="SUPFAM" id="SSF55781">
    <property type="entry name" value="GAF domain-like"/>
    <property type="match status" value="1"/>
</dbReference>
<dbReference type="PANTHER" id="PTHR43156:SF2">
    <property type="entry name" value="STAGE II SPORULATION PROTEIN E"/>
    <property type="match status" value="1"/>
</dbReference>
<proteinExistence type="predicted"/>
<keyword evidence="1" id="KW-0378">Hydrolase</keyword>
<dbReference type="STRING" id="1519643.SAMN06295933_2431"/>
<dbReference type="Gene3D" id="3.30.450.40">
    <property type="match status" value="1"/>
</dbReference>
<organism evidence="4 5">
    <name type="scientific">Desulfovibrio gilichinskyi</name>
    <dbReference type="NCBI Taxonomy" id="1519643"/>
    <lineage>
        <taxon>Bacteria</taxon>
        <taxon>Pseudomonadati</taxon>
        <taxon>Thermodesulfobacteriota</taxon>
        <taxon>Desulfovibrionia</taxon>
        <taxon>Desulfovibrionales</taxon>
        <taxon>Desulfovibrionaceae</taxon>
        <taxon>Desulfovibrio</taxon>
    </lineage>
</organism>
<dbReference type="SMART" id="SM00331">
    <property type="entry name" value="PP2C_SIG"/>
    <property type="match status" value="1"/>
</dbReference>
<dbReference type="EMBL" id="FWZU01000004">
    <property type="protein sequence ID" value="SMF24974.1"/>
    <property type="molecule type" value="Genomic_DNA"/>
</dbReference>
<dbReference type="Proteomes" id="UP000192906">
    <property type="component" value="Unassembled WGS sequence"/>
</dbReference>
<accession>A0A1X7E0B9</accession>
<dbReference type="SMART" id="SM00065">
    <property type="entry name" value="GAF"/>
    <property type="match status" value="1"/>
</dbReference>
<name>A0A1X7E0B9_9BACT</name>
<evidence type="ECO:0000313" key="5">
    <source>
        <dbReference type="Proteomes" id="UP000192906"/>
    </source>
</evidence>
<dbReference type="AlphaFoldDB" id="A0A1X7E0B9"/>
<protein>
    <submittedName>
        <fullName evidence="4">Serine phosphatase RsbU, regulator of sigma subunit</fullName>
    </submittedName>
</protein>
<dbReference type="InterPro" id="IPR003018">
    <property type="entry name" value="GAF"/>
</dbReference>
<dbReference type="InterPro" id="IPR001932">
    <property type="entry name" value="PPM-type_phosphatase-like_dom"/>
</dbReference>
<evidence type="ECO:0000256" key="1">
    <source>
        <dbReference type="ARBA" id="ARBA00022801"/>
    </source>
</evidence>
<dbReference type="Pfam" id="PF07228">
    <property type="entry name" value="SpoIIE"/>
    <property type="match status" value="1"/>
</dbReference>
<reference evidence="5" key="1">
    <citation type="submission" date="2017-04" db="EMBL/GenBank/DDBJ databases">
        <authorList>
            <person name="Varghese N."/>
            <person name="Submissions S."/>
        </authorList>
    </citation>
    <scope>NUCLEOTIDE SEQUENCE [LARGE SCALE GENOMIC DNA]</scope>
    <source>
        <strain evidence="5">K3S</strain>
    </source>
</reference>
<feature type="domain" description="GAF" evidence="2">
    <location>
        <begin position="31"/>
        <end position="186"/>
    </location>
</feature>
<gene>
    <name evidence="4" type="ORF">SAMN06295933_2431</name>
</gene>
<dbReference type="InterPro" id="IPR052016">
    <property type="entry name" value="Bact_Sigma-Reg"/>
</dbReference>
<dbReference type="Gene3D" id="3.60.40.10">
    <property type="entry name" value="PPM-type phosphatase domain"/>
    <property type="match status" value="1"/>
</dbReference>
<dbReference type="GO" id="GO:0016791">
    <property type="term" value="F:phosphatase activity"/>
    <property type="evidence" value="ECO:0007669"/>
    <property type="project" value="TreeGrafter"/>
</dbReference>